<dbReference type="PANTHER" id="PTHR10209">
    <property type="entry name" value="OXIDOREDUCTASE, 2OG-FE II OXYGENASE FAMILY PROTEIN"/>
    <property type="match status" value="1"/>
</dbReference>
<keyword evidence="2 5" id="KW-0479">Metal-binding</keyword>
<dbReference type="Pfam" id="PF14226">
    <property type="entry name" value="DIOX_N"/>
    <property type="match status" value="1"/>
</dbReference>
<dbReference type="GO" id="GO:0016491">
    <property type="term" value="F:oxidoreductase activity"/>
    <property type="evidence" value="ECO:0007669"/>
    <property type="project" value="UniProtKB-KW"/>
</dbReference>
<protein>
    <submittedName>
        <fullName evidence="7">Clavaminate synthase-like protein</fullName>
    </submittedName>
</protein>
<dbReference type="Gene3D" id="2.60.120.330">
    <property type="entry name" value="B-lactam Antibiotic, Isopenicillin N Synthase, Chain"/>
    <property type="match status" value="1"/>
</dbReference>
<proteinExistence type="inferred from homology"/>
<organism evidence="7 8">
    <name type="scientific">Ascobolus immersus RN42</name>
    <dbReference type="NCBI Taxonomy" id="1160509"/>
    <lineage>
        <taxon>Eukaryota</taxon>
        <taxon>Fungi</taxon>
        <taxon>Dikarya</taxon>
        <taxon>Ascomycota</taxon>
        <taxon>Pezizomycotina</taxon>
        <taxon>Pezizomycetes</taxon>
        <taxon>Pezizales</taxon>
        <taxon>Ascobolaceae</taxon>
        <taxon>Ascobolus</taxon>
    </lineage>
</organism>
<reference evidence="7 8" key="1">
    <citation type="journal article" date="2018" name="Nat. Ecol. Evol.">
        <title>Pezizomycetes genomes reveal the molecular basis of ectomycorrhizal truffle lifestyle.</title>
        <authorList>
            <person name="Murat C."/>
            <person name="Payen T."/>
            <person name="Noel B."/>
            <person name="Kuo A."/>
            <person name="Morin E."/>
            <person name="Chen J."/>
            <person name="Kohler A."/>
            <person name="Krizsan K."/>
            <person name="Balestrini R."/>
            <person name="Da Silva C."/>
            <person name="Montanini B."/>
            <person name="Hainaut M."/>
            <person name="Levati E."/>
            <person name="Barry K.W."/>
            <person name="Belfiori B."/>
            <person name="Cichocki N."/>
            <person name="Clum A."/>
            <person name="Dockter R.B."/>
            <person name="Fauchery L."/>
            <person name="Guy J."/>
            <person name="Iotti M."/>
            <person name="Le Tacon F."/>
            <person name="Lindquist E.A."/>
            <person name="Lipzen A."/>
            <person name="Malagnac F."/>
            <person name="Mello A."/>
            <person name="Molinier V."/>
            <person name="Miyauchi S."/>
            <person name="Poulain J."/>
            <person name="Riccioni C."/>
            <person name="Rubini A."/>
            <person name="Sitrit Y."/>
            <person name="Splivallo R."/>
            <person name="Traeger S."/>
            <person name="Wang M."/>
            <person name="Zifcakova L."/>
            <person name="Wipf D."/>
            <person name="Zambonelli A."/>
            <person name="Paolocci F."/>
            <person name="Nowrousian M."/>
            <person name="Ottonello S."/>
            <person name="Baldrian P."/>
            <person name="Spatafora J.W."/>
            <person name="Henrissat B."/>
            <person name="Nagy L.G."/>
            <person name="Aury J.M."/>
            <person name="Wincker P."/>
            <person name="Grigoriev I.V."/>
            <person name="Bonfante P."/>
            <person name="Martin F.M."/>
        </authorList>
    </citation>
    <scope>NUCLEOTIDE SEQUENCE [LARGE SCALE GENOMIC DNA]</scope>
    <source>
        <strain evidence="7 8">RN42</strain>
    </source>
</reference>
<dbReference type="STRING" id="1160509.A0A3N4HHG7"/>
<accession>A0A3N4HHG7</accession>
<dbReference type="InterPro" id="IPR044861">
    <property type="entry name" value="IPNS-like_FE2OG_OXY"/>
</dbReference>
<dbReference type="InterPro" id="IPR005123">
    <property type="entry name" value="Oxoglu/Fe-dep_dioxygenase_dom"/>
</dbReference>
<evidence type="ECO:0000256" key="5">
    <source>
        <dbReference type="RuleBase" id="RU003682"/>
    </source>
</evidence>
<evidence type="ECO:0000259" key="6">
    <source>
        <dbReference type="PROSITE" id="PS51471"/>
    </source>
</evidence>
<sequence>MPSSNEAVSEDSLSIPLIDFSSFTTPNTGDKSATADAVLKGFQNAGFIYLTNFGIPPEILSETFELSKRFFERPFEQKEALRWTTPDANRGYVSYGREKSSQSLDKATVDASRSQGLDLKESMEIGREDPNGPFPNHWPDRFDEEGKVFKEKMLDFFQRCDDLHLKVMSAIAVGLGLGEDFFNESCTPGDNNLRLLHYPPVPKETFKSNPNQLRLGAHSDYGSITLLFQDTVGGLQVQSPTGRFINATPIPNTVVVNAGDLLARWANDKIKSTLHRVVEPDRSEQDAVVLGEKGDGGKEGQEYYPARYSIAHFCNPNFDVMIETLPGTYESEEDKVYKEAIRCKDHLVQRLAATY</sequence>
<evidence type="ECO:0000256" key="4">
    <source>
        <dbReference type="ARBA" id="ARBA00023004"/>
    </source>
</evidence>
<evidence type="ECO:0000313" key="7">
    <source>
        <dbReference type="EMBL" id="RPA71480.1"/>
    </source>
</evidence>
<keyword evidence="8" id="KW-1185">Reference proteome</keyword>
<dbReference type="EMBL" id="ML119925">
    <property type="protein sequence ID" value="RPA71480.1"/>
    <property type="molecule type" value="Genomic_DNA"/>
</dbReference>
<feature type="domain" description="Fe2OG dioxygenase" evidence="6">
    <location>
        <begin position="189"/>
        <end position="316"/>
    </location>
</feature>
<name>A0A3N4HHG7_ASCIM</name>
<keyword evidence="4 5" id="KW-0408">Iron</keyword>
<dbReference type="PROSITE" id="PS51471">
    <property type="entry name" value="FE2OG_OXY"/>
    <property type="match status" value="1"/>
</dbReference>
<dbReference type="Proteomes" id="UP000275078">
    <property type="component" value="Unassembled WGS sequence"/>
</dbReference>
<comment type="similarity">
    <text evidence="1 5">Belongs to the iron/ascorbate-dependent oxidoreductase family.</text>
</comment>
<keyword evidence="3 5" id="KW-0560">Oxidoreductase</keyword>
<dbReference type="FunFam" id="2.60.120.330:FF:000030">
    <property type="entry name" value="Thymine dioxygenase"/>
    <property type="match status" value="1"/>
</dbReference>
<dbReference type="InterPro" id="IPR027443">
    <property type="entry name" value="IPNS-like_sf"/>
</dbReference>
<dbReference type="OrthoDB" id="288590at2759"/>
<dbReference type="InterPro" id="IPR026992">
    <property type="entry name" value="DIOX_N"/>
</dbReference>
<dbReference type="GO" id="GO:0046872">
    <property type="term" value="F:metal ion binding"/>
    <property type="evidence" value="ECO:0007669"/>
    <property type="project" value="UniProtKB-KW"/>
</dbReference>
<dbReference type="AlphaFoldDB" id="A0A3N4HHG7"/>
<dbReference type="SUPFAM" id="SSF51197">
    <property type="entry name" value="Clavaminate synthase-like"/>
    <property type="match status" value="1"/>
</dbReference>
<gene>
    <name evidence="7" type="ORF">BJ508DRAFT_419903</name>
</gene>
<dbReference type="GO" id="GO:0044283">
    <property type="term" value="P:small molecule biosynthetic process"/>
    <property type="evidence" value="ECO:0007669"/>
    <property type="project" value="UniProtKB-ARBA"/>
</dbReference>
<evidence type="ECO:0000256" key="1">
    <source>
        <dbReference type="ARBA" id="ARBA00008056"/>
    </source>
</evidence>
<evidence type="ECO:0000313" key="8">
    <source>
        <dbReference type="Proteomes" id="UP000275078"/>
    </source>
</evidence>
<dbReference type="Pfam" id="PF03171">
    <property type="entry name" value="2OG-FeII_Oxy"/>
    <property type="match status" value="1"/>
</dbReference>
<evidence type="ECO:0000256" key="3">
    <source>
        <dbReference type="ARBA" id="ARBA00023002"/>
    </source>
</evidence>
<dbReference type="PANTHER" id="PTHR10209:SF804">
    <property type="entry name" value="FE2OG DIOXYGENASE DOMAIN-CONTAINING PROTEIN"/>
    <property type="match status" value="1"/>
</dbReference>
<evidence type="ECO:0000256" key="2">
    <source>
        <dbReference type="ARBA" id="ARBA00022723"/>
    </source>
</evidence>
<dbReference type="PRINTS" id="PR00682">
    <property type="entry name" value="IPNSYNTHASE"/>
</dbReference>